<dbReference type="InterPro" id="IPR036188">
    <property type="entry name" value="FAD/NAD-bd_sf"/>
</dbReference>
<evidence type="ECO:0000256" key="2">
    <source>
        <dbReference type="SAM" id="MobiDB-lite"/>
    </source>
</evidence>
<gene>
    <name evidence="4" type="ORF">E2986_09954</name>
</gene>
<dbReference type="SUPFAM" id="SSF54373">
    <property type="entry name" value="FAD-linked reductases, C-terminal domain"/>
    <property type="match status" value="2"/>
</dbReference>
<keyword evidence="5" id="KW-1185">Reference proteome</keyword>
<dbReference type="AlphaFoldDB" id="A0A833W6D2"/>
<dbReference type="EMBL" id="WNWW01000416">
    <property type="protein sequence ID" value="KAF3425142.1"/>
    <property type="molecule type" value="Genomic_DNA"/>
</dbReference>
<feature type="domain" description="Glucose-methanol-choline oxidoreductase N-terminal" evidence="3">
    <location>
        <begin position="776"/>
        <end position="790"/>
    </location>
</feature>
<name>A0A833W6D2_9HYME</name>
<comment type="caution">
    <text evidence="4">The sequence shown here is derived from an EMBL/GenBank/DDBJ whole genome shotgun (WGS) entry which is preliminary data.</text>
</comment>
<comment type="similarity">
    <text evidence="1">Belongs to the GMC oxidoreductase family.</text>
</comment>
<feature type="region of interest" description="Disordered" evidence="2">
    <location>
        <begin position="1031"/>
        <end position="1059"/>
    </location>
</feature>
<dbReference type="InterPro" id="IPR000172">
    <property type="entry name" value="GMC_OxRdtase_N"/>
</dbReference>
<evidence type="ECO:0000256" key="1">
    <source>
        <dbReference type="ARBA" id="ARBA00010790"/>
    </source>
</evidence>
<evidence type="ECO:0000313" key="5">
    <source>
        <dbReference type="Proteomes" id="UP000655588"/>
    </source>
</evidence>
<dbReference type="GO" id="GO:0050660">
    <property type="term" value="F:flavin adenine dinucleotide binding"/>
    <property type="evidence" value="ECO:0007669"/>
    <property type="project" value="InterPro"/>
</dbReference>
<dbReference type="PROSITE" id="PS00624">
    <property type="entry name" value="GMC_OXRED_2"/>
    <property type="match status" value="2"/>
</dbReference>
<dbReference type="PANTHER" id="PTHR11552">
    <property type="entry name" value="GLUCOSE-METHANOL-CHOLINE GMC OXIDOREDUCTASE"/>
    <property type="match status" value="1"/>
</dbReference>
<proteinExistence type="inferred from homology"/>
<dbReference type="Pfam" id="PF05199">
    <property type="entry name" value="GMC_oxred_C"/>
    <property type="match status" value="2"/>
</dbReference>
<reference evidence="4" key="1">
    <citation type="submission" date="2019-11" db="EMBL/GenBank/DDBJ databases">
        <title>The nuclear and mitochondrial genomes of Frieseomelitta varia - a highly eusocial stingless bee (Meliponini) with a permanently sterile worker caste.</title>
        <authorList>
            <person name="Freitas F.C.P."/>
            <person name="Lourenco A.P."/>
            <person name="Nunes F.M.F."/>
            <person name="Paschoal A.R."/>
            <person name="Abreu F.C.P."/>
            <person name="Barbin F.O."/>
            <person name="Bataglia L."/>
            <person name="Cardoso-Junior C.A.M."/>
            <person name="Cervoni M.S."/>
            <person name="Silva S.R."/>
            <person name="Dalarmi F."/>
            <person name="Del Lama M.A."/>
            <person name="Depintor T.S."/>
            <person name="Ferreira K.M."/>
            <person name="Goria P.S."/>
            <person name="Jaskot M.C."/>
            <person name="Lago D.C."/>
            <person name="Luna-Lucena D."/>
            <person name="Moda L.M."/>
            <person name="Nascimento L."/>
            <person name="Pedrino M."/>
            <person name="Rabico F.O."/>
            <person name="Sanches F.C."/>
            <person name="Santos D.E."/>
            <person name="Santos C.G."/>
            <person name="Vieira J."/>
            <person name="Lopes T.F."/>
            <person name="Barchuk A.R."/>
            <person name="Hartfelder K."/>
            <person name="Simoes Z.L.P."/>
            <person name="Bitondi M.M.G."/>
            <person name="Pinheiro D.G."/>
        </authorList>
    </citation>
    <scope>NUCLEOTIDE SEQUENCE</scope>
    <source>
        <strain evidence="4">USP_RPSP 00005682</strain>
        <tissue evidence="4">Whole individual</tissue>
    </source>
</reference>
<dbReference type="SUPFAM" id="SSF51905">
    <property type="entry name" value="FAD/NAD(P)-binding domain"/>
    <property type="match status" value="2"/>
</dbReference>
<dbReference type="Gene3D" id="3.30.560.10">
    <property type="entry name" value="Glucose Oxidase, domain 3"/>
    <property type="match status" value="1"/>
</dbReference>
<feature type="domain" description="Glucose-methanol-choline oxidoreductase N-terminal" evidence="3">
    <location>
        <begin position="196"/>
        <end position="210"/>
    </location>
</feature>
<dbReference type="GO" id="GO:0016614">
    <property type="term" value="F:oxidoreductase activity, acting on CH-OH group of donors"/>
    <property type="evidence" value="ECO:0007669"/>
    <property type="project" value="InterPro"/>
</dbReference>
<protein>
    <recommendedName>
        <fullName evidence="3">Glucose-methanol-choline oxidoreductase N-terminal domain-containing protein</fullName>
    </recommendedName>
</protein>
<accession>A0A833W6D2</accession>
<dbReference type="Pfam" id="PF00732">
    <property type="entry name" value="GMC_oxred_N"/>
    <property type="match status" value="3"/>
</dbReference>
<sequence length="1128" mass="122604">MSYEVSVSATCPEPYLGPSLAQTCPGSQFLTFMTLLDTFVRGKEEISQLCERVRPIDPAGYNYDFIVIGGGTAGSVVASRLSDLPEWKVLLLEAGPDEPPGADIPSMVAMFLGTEIDWQYRTVNETNACLSTGGSCSWPRGKNLGGTSVHNGMMYTRGHARDYNDWAAMGNVGWSWQEDGVLREARASKEIIVSGGAVNSPQLLLLSGIGPKEHLAAVNVSVVEDLPGVGENLQNHVSYTLSWTINQPDEFDLNWAAALEYVAFQRGIMASTGLSQLTGILSSPYTTADHPDLQFFFGGYQASCATTGEIGSLMDDGRRSISISPTNLRPRSRGVLRLASNDPLAKPVIYGNYLTDPLDVATLVEGIQIALSFGNTTAMAKYNMTLSNHPLEACSRYPFLSNDYWSCAVRQDTGPENHQAGSCKMGPSSDPMAVVDPQLRVHGIRGLRVADTSIMPQSGLQSLVPGPQCAAPFHGGPQLTDVCSASNGELLLTLLNVFLVASPKIGEPCQRVKPVEHPDLIYDFIVVGAGAGGAAVAGRLSEVEKWKVLLIEAGPDEPAGAEIPANLLLYLGGELDWNYETSDEKHACLSQGGRCKWPRGKNLGGTTLHHGMAYHRGHPKDYDRWVKQGAEGWSWDDVLPYYLKSENNEEIGRVSEKYHGKNGPLNVERFPYQPPFAQDIMNAAEEVGFGTTEDLVGDKITGFAVAQTISKGGVRTTAVRSYITPVAHRKNLHVAINATVTKVKIVGKKARGVEVLLNGKKERSILAKREVILSAGTINSPKLLMLSGIGPKEHLKSMKIPVVMDLPGVGENLHNHQSYGLTFTVNETYYSMFNKSSAEEYVYNQTGPLSSTGLAQVTGILASNYTDETDPDIQIFFAGYQAICDGTNGVAEENGKMTVQMTSVNVRPTSRGRIRLNSKDPLAPPHIWGNDLATDHDRSVVIQGIRMVQKLSNSKTMKEIGVTYVDEYVEQCAGFEPDSDDFWNCVIQWNTRPENHQTGSNRMGPRTDPTTVVNNRLQVHGIKGLRVADASVQPNPRQTREGETGPNYQQGAVIPPSPPSKILLPNWTIGIHEAKIRLSAEDVLRKSSSAEAAGENFIPRPRVQTSILTEIDPPCGRTRSRYEHGGGK</sequence>
<dbReference type="InterPro" id="IPR007867">
    <property type="entry name" value="GMC_OxRtase_C"/>
</dbReference>
<dbReference type="Gene3D" id="3.50.50.60">
    <property type="entry name" value="FAD/NAD(P)-binding domain"/>
    <property type="match status" value="4"/>
</dbReference>
<evidence type="ECO:0000313" key="4">
    <source>
        <dbReference type="EMBL" id="KAF3425142.1"/>
    </source>
</evidence>
<dbReference type="InterPro" id="IPR012132">
    <property type="entry name" value="GMC_OxRdtase"/>
</dbReference>
<dbReference type="Gene3D" id="3.30.410.40">
    <property type="match status" value="1"/>
</dbReference>
<organism evidence="4 5">
    <name type="scientific">Frieseomelitta varia</name>
    <dbReference type="NCBI Taxonomy" id="561572"/>
    <lineage>
        <taxon>Eukaryota</taxon>
        <taxon>Metazoa</taxon>
        <taxon>Ecdysozoa</taxon>
        <taxon>Arthropoda</taxon>
        <taxon>Hexapoda</taxon>
        <taxon>Insecta</taxon>
        <taxon>Pterygota</taxon>
        <taxon>Neoptera</taxon>
        <taxon>Endopterygota</taxon>
        <taxon>Hymenoptera</taxon>
        <taxon>Apocrita</taxon>
        <taxon>Aculeata</taxon>
        <taxon>Apoidea</taxon>
        <taxon>Anthophila</taxon>
        <taxon>Apidae</taxon>
        <taxon>Frieseomelitta</taxon>
    </lineage>
</organism>
<dbReference type="PANTHER" id="PTHR11552:SF217">
    <property type="entry name" value="GLUCOSE DEHYDROGENASE [FAD, QUINONE]"/>
    <property type="match status" value="1"/>
</dbReference>
<evidence type="ECO:0000259" key="3">
    <source>
        <dbReference type="PROSITE" id="PS00624"/>
    </source>
</evidence>
<dbReference type="Proteomes" id="UP000655588">
    <property type="component" value="Unassembled WGS sequence"/>
</dbReference>